<feature type="signal peptide" evidence="1">
    <location>
        <begin position="1"/>
        <end position="25"/>
    </location>
</feature>
<feature type="chain" id="PRO_5043708159" description="Secreted protein" evidence="1">
    <location>
        <begin position="26"/>
        <end position="87"/>
    </location>
</feature>
<reference evidence="2 3" key="1">
    <citation type="journal article" date="2021" name="Elife">
        <title>Chloroplast acquisition without the gene transfer in kleptoplastic sea slugs, Plakobranchus ocellatus.</title>
        <authorList>
            <person name="Maeda T."/>
            <person name="Takahashi S."/>
            <person name="Yoshida T."/>
            <person name="Shimamura S."/>
            <person name="Takaki Y."/>
            <person name="Nagai Y."/>
            <person name="Toyoda A."/>
            <person name="Suzuki Y."/>
            <person name="Arimoto A."/>
            <person name="Ishii H."/>
            <person name="Satoh N."/>
            <person name="Nishiyama T."/>
            <person name="Hasebe M."/>
            <person name="Maruyama T."/>
            <person name="Minagawa J."/>
            <person name="Obokata J."/>
            <person name="Shigenobu S."/>
        </authorList>
    </citation>
    <scope>NUCLEOTIDE SEQUENCE [LARGE SCALE GENOMIC DNA]</scope>
</reference>
<protein>
    <recommendedName>
        <fullName evidence="4">Secreted protein</fullName>
    </recommendedName>
</protein>
<evidence type="ECO:0000256" key="1">
    <source>
        <dbReference type="SAM" id="SignalP"/>
    </source>
</evidence>
<evidence type="ECO:0008006" key="4">
    <source>
        <dbReference type="Google" id="ProtNLM"/>
    </source>
</evidence>
<dbReference type="EMBL" id="BMAT01011350">
    <property type="protein sequence ID" value="GFR71123.1"/>
    <property type="molecule type" value="Genomic_DNA"/>
</dbReference>
<sequence length="87" mass="9277">MNSYRSCLNMAVVALFVILVATTHALPKRRGGGNNNAGDDDDFNDTILARRGGGGSGSKGCKTRTFDNPVLLRVLIEIITPIGNFPN</sequence>
<evidence type="ECO:0000313" key="3">
    <source>
        <dbReference type="Proteomes" id="UP000762676"/>
    </source>
</evidence>
<proteinExistence type="predicted"/>
<accession>A0AAV4FCK1</accession>
<keyword evidence="3" id="KW-1185">Reference proteome</keyword>
<comment type="caution">
    <text evidence="2">The sequence shown here is derived from an EMBL/GenBank/DDBJ whole genome shotgun (WGS) entry which is preliminary data.</text>
</comment>
<name>A0AAV4FCK1_9GAST</name>
<dbReference type="AlphaFoldDB" id="A0AAV4FCK1"/>
<organism evidence="2 3">
    <name type="scientific">Elysia marginata</name>
    <dbReference type="NCBI Taxonomy" id="1093978"/>
    <lineage>
        <taxon>Eukaryota</taxon>
        <taxon>Metazoa</taxon>
        <taxon>Spiralia</taxon>
        <taxon>Lophotrochozoa</taxon>
        <taxon>Mollusca</taxon>
        <taxon>Gastropoda</taxon>
        <taxon>Heterobranchia</taxon>
        <taxon>Euthyneura</taxon>
        <taxon>Panpulmonata</taxon>
        <taxon>Sacoglossa</taxon>
        <taxon>Placobranchoidea</taxon>
        <taxon>Plakobranchidae</taxon>
        <taxon>Elysia</taxon>
    </lineage>
</organism>
<gene>
    <name evidence="2" type="ORF">ElyMa_005671300</name>
</gene>
<dbReference type="Proteomes" id="UP000762676">
    <property type="component" value="Unassembled WGS sequence"/>
</dbReference>
<evidence type="ECO:0000313" key="2">
    <source>
        <dbReference type="EMBL" id="GFR71123.1"/>
    </source>
</evidence>
<keyword evidence="1" id="KW-0732">Signal</keyword>